<dbReference type="Gene3D" id="3.40.190.170">
    <property type="entry name" value="Bacterial extracellular solute-binding protein, family 7"/>
    <property type="match status" value="1"/>
</dbReference>
<protein>
    <recommendedName>
        <fullName evidence="4">AdeT</fullName>
    </recommendedName>
</protein>
<organism evidence="2 3">
    <name type="scientific">Alcanivorax borkumensis (strain ATCC 700651 / DSM 11573 / NCIMB 13689 / SK2)</name>
    <dbReference type="NCBI Taxonomy" id="393595"/>
    <lineage>
        <taxon>Bacteria</taxon>
        <taxon>Pseudomonadati</taxon>
        <taxon>Pseudomonadota</taxon>
        <taxon>Gammaproteobacteria</taxon>
        <taxon>Oceanospirillales</taxon>
        <taxon>Alcanivoracaceae</taxon>
        <taxon>Alcanivorax</taxon>
    </lineage>
</organism>
<sequence>MRFFRYFFLSFLLVGSAFLHANEAFDLTPAQRAELERFAPGVEFTPELAATLRAIAYDQNRSLDERIKAMQKAAGFSLGEPLKRRICIWDIGGRSGPIFKAAEDQRTRLRQYGVDLHIEPYTKESVAAEDLKAGLCDAALITGLRGRQFNKYTGTIDAIGALPTQEHMHILLQALASPKSADKMISGEYVILGVAPAGGAYIFVNDKNINTLAKAAGKRVAVLDYDPTQAEMVSQIGATPIASDIVSAPNKFNNGVVDVIVAPLLAYELLELYKGMGPNGGIIDYPLAQITMQLIGRKDKFPNEVAQLVREEFYKSYPLIMERLNLEAVKVPERWMIQIPPEDKKEYQIMMQEARLRLRQKGYYDANMLTLQRKVRCKLDATRAECSNPVE</sequence>
<gene>
    <name evidence="2" type="ordered locus">ABO_1758</name>
</gene>
<dbReference type="Pfam" id="PF19582">
    <property type="entry name" value="AdeT1_2"/>
    <property type="match status" value="1"/>
</dbReference>
<dbReference type="EMBL" id="AM286690">
    <property type="protein sequence ID" value="CAL17206.1"/>
    <property type="molecule type" value="Genomic_DNA"/>
</dbReference>
<accession>Q0VNP2</accession>
<keyword evidence="1" id="KW-0732">Signal</keyword>
<evidence type="ECO:0000313" key="3">
    <source>
        <dbReference type="Proteomes" id="UP000008871"/>
    </source>
</evidence>
<dbReference type="AlphaFoldDB" id="Q0VNP2"/>
<feature type="chain" id="PRO_5004178798" description="AdeT" evidence="1">
    <location>
        <begin position="22"/>
        <end position="391"/>
    </location>
</feature>
<proteinExistence type="predicted"/>
<dbReference type="Proteomes" id="UP000008871">
    <property type="component" value="Chromosome"/>
</dbReference>
<keyword evidence="3" id="KW-1185">Reference proteome</keyword>
<feature type="signal peptide" evidence="1">
    <location>
        <begin position="1"/>
        <end position="21"/>
    </location>
</feature>
<name>Q0VNP2_ALCBS</name>
<dbReference type="KEGG" id="abo:ABO_1758"/>
<dbReference type="InterPro" id="IPR038404">
    <property type="entry name" value="TRAP_DctP_sf"/>
</dbReference>
<dbReference type="RefSeq" id="WP_011589039.1">
    <property type="nucleotide sequence ID" value="NC_008260.1"/>
</dbReference>
<dbReference type="HOGENOM" id="CLU_058180_0_0_6"/>
<dbReference type="InterPro" id="IPR045758">
    <property type="entry name" value="AdeT1/2"/>
</dbReference>
<evidence type="ECO:0008006" key="4">
    <source>
        <dbReference type="Google" id="ProtNLM"/>
    </source>
</evidence>
<dbReference type="eggNOG" id="COG1638">
    <property type="taxonomic scope" value="Bacteria"/>
</dbReference>
<evidence type="ECO:0000313" key="2">
    <source>
        <dbReference type="EMBL" id="CAL17206.1"/>
    </source>
</evidence>
<reference evidence="2 3" key="1">
    <citation type="journal article" date="2006" name="Nat. Biotechnol.">
        <title>Genome sequence of the ubiquitous hydrocarbon-degrading marine bacterium Alcanivorax borkumensis.</title>
        <authorList>
            <person name="Schneiker S."/>
            <person name="Martins dos Santos V.A.P."/>
            <person name="Bartels D."/>
            <person name="Bekel T."/>
            <person name="Brecht M."/>
            <person name="Buhrmester J."/>
            <person name="Chernikova T.N."/>
            <person name="Denaro R."/>
            <person name="Ferrer M."/>
            <person name="Gertler C."/>
            <person name="Goesmann A."/>
            <person name="Golyshina O.V."/>
            <person name="Kaminski F."/>
            <person name="Khachane A.N."/>
            <person name="Lang S."/>
            <person name="Linke B."/>
            <person name="McHardy A.C."/>
            <person name="Meyer F."/>
            <person name="Nechitaylo T."/>
            <person name="Puehler A."/>
            <person name="Regenhardt D."/>
            <person name="Rupp O."/>
            <person name="Sabirova J.S."/>
            <person name="Selbitschka W."/>
            <person name="Yakimov M.M."/>
            <person name="Timmis K.N."/>
            <person name="Vorhoelter F.-J."/>
            <person name="Weidner S."/>
            <person name="Kaiser O."/>
            <person name="Golyshin P.N."/>
        </authorList>
    </citation>
    <scope>NUCLEOTIDE SEQUENCE [LARGE SCALE GENOMIC DNA]</scope>
    <source>
        <strain evidence="3">ATCC 700651 / DSM 11573 / NCIMB 13689 / SK2</strain>
    </source>
</reference>
<evidence type="ECO:0000256" key="1">
    <source>
        <dbReference type="SAM" id="SignalP"/>
    </source>
</evidence>